<feature type="transmembrane region" description="Helical" evidence="5">
    <location>
        <begin position="423"/>
        <end position="445"/>
    </location>
</feature>
<feature type="transmembrane region" description="Helical" evidence="5">
    <location>
        <begin position="173"/>
        <end position="196"/>
    </location>
</feature>
<dbReference type="Pfam" id="PF07690">
    <property type="entry name" value="MFS_1"/>
    <property type="match status" value="1"/>
</dbReference>
<evidence type="ECO:0008006" key="8">
    <source>
        <dbReference type="Google" id="ProtNLM"/>
    </source>
</evidence>
<feature type="transmembrane region" description="Helical" evidence="5">
    <location>
        <begin position="137"/>
        <end position="161"/>
    </location>
</feature>
<evidence type="ECO:0000313" key="6">
    <source>
        <dbReference type="EMBL" id="KAK5647474.1"/>
    </source>
</evidence>
<feature type="transmembrane region" description="Helical" evidence="5">
    <location>
        <begin position="331"/>
        <end position="350"/>
    </location>
</feature>
<dbReference type="GO" id="GO:0016020">
    <property type="term" value="C:membrane"/>
    <property type="evidence" value="ECO:0007669"/>
    <property type="project" value="UniProtKB-SubCell"/>
</dbReference>
<evidence type="ECO:0000256" key="5">
    <source>
        <dbReference type="SAM" id="Phobius"/>
    </source>
</evidence>
<dbReference type="PANTHER" id="PTHR23507">
    <property type="entry name" value="ZGC:174356"/>
    <property type="match status" value="1"/>
</dbReference>
<evidence type="ECO:0000256" key="1">
    <source>
        <dbReference type="ARBA" id="ARBA00004141"/>
    </source>
</evidence>
<feature type="transmembrane region" description="Helical" evidence="5">
    <location>
        <begin position="107"/>
        <end position="131"/>
    </location>
</feature>
<feature type="transmembrane region" description="Helical" evidence="5">
    <location>
        <begin position="356"/>
        <end position="377"/>
    </location>
</feature>
<comment type="subcellular location">
    <subcellularLocation>
        <location evidence="1">Membrane</location>
        <topology evidence="1">Multi-pass membrane protein</topology>
    </subcellularLocation>
</comment>
<dbReference type="GO" id="GO:0022857">
    <property type="term" value="F:transmembrane transporter activity"/>
    <property type="evidence" value="ECO:0007669"/>
    <property type="project" value="InterPro"/>
</dbReference>
<evidence type="ECO:0000256" key="4">
    <source>
        <dbReference type="ARBA" id="ARBA00023136"/>
    </source>
</evidence>
<dbReference type="InterPro" id="IPR036259">
    <property type="entry name" value="MFS_trans_sf"/>
</dbReference>
<keyword evidence="7" id="KW-1185">Reference proteome</keyword>
<dbReference type="SUPFAM" id="SSF103473">
    <property type="entry name" value="MFS general substrate transporter"/>
    <property type="match status" value="1"/>
</dbReference>
<accession>A0AAN7VNP1</accession>
<feature type="transmembrane region" description="Helical" evidence="5">
    <location>
        <begin position="299"/>
        <end position="322"/>
    </location>
</feature>
<feature type="transmembrane region" description="Helical" evidence="5">
    <location>
        <begin position="261"/>
        <end position="279"/>
    </location>
</feature>
<name>A0AAN7VNP1_9COLE</name>
<reference evidence="6 7" key="1">
    <citation type="journal article" date="2024" name="Insects">
        <title>An Improved Chromosome-Level Genome Assembly of the Firefly Pyrocoelia pectoralis.</title>
        <authorList>
            <person name="Fu X."/>
            <person name="Meyer-Rochow V.B."/>
            <person name="Ballantyne L."/>
            <person name="Zhu X."/>
        </authorList>
    </citation>
    <scope>NUCLEOTIDE SEQUENCE [LARGE SCALE GENOMIC DNA]</scope>
    <source>
        <strain evidence="6">XCY_ONT2</strain>
    </source>
</reference>
<keyword evidence="2 5" id="KW-0812">Transmembrane</keyword>
<proteinExistence type="predicted"/>
<keyword evidence="3 5" id="KW-1133">Transmembrane helix</keyword>
<feature type="transmembrane region" description="Helical" evidence="5">
    <location>
        <begin position="202"/>
        <end position="222"/>
    </location>
</feature>
<dbReference type="Proteomes" id="UP001329430">
    <property type="component" value="Chromosome 2"/>
</dbReference>
<comment type="caution">
    <text evidence="6">The sequence shown here is derived from an EMBL/GenBank/DDBJ whole genome shotgun (WGS) entry which is preliminary data.</text>
</comment>
<dbReference type="InterPro" id="IPR011701">
    <property type="entry name" value="MFS"/>
</dbReference>
<gene>
    <name evidence="6" type="ORF">RI129_002366</name>
</gene>
<evidence type="ECO:0000256" key="3">
    <source>
        <dbReference type="ARBA" id="ARBA00022989"/>
    </source>
</evidence>
<dbReference type="Gene3D" id="1.20.1250.20">
    <property type="entry name" value="MFS general substrate transporter like domains"/>
    <property type="match status" value="1"/>
</dbReference>
<sequence length="461" mass="52306">MIKWFRDSKIRVEIPYILYGFSFMLESSITTNFLLYRTCYATLGYNKDECYLLGTKYADNSTTELETKVQTYATHILMSRSLIEASMSPLCSFFLASWSDKYGRRPLILLGILGLLMSYLVMTVVSSLPFISPWYFLLHEIPLCLCGSNVTLITAFLSYISDTIPEGSRGLRLGLLEASVNVGIFIGTTSCSYMFTSLGYPMIYLICVTCQFFAWIFAWFCIEESLTAVENKNRWCALFDLTPLKEAVVILFKRRANNDRATLWCLFGVVAIFTAGRFADSNVIFLYLRKNFAWTLERYTLFLAFSMITWLTFCLVCIVVLVKILRVKEMVAILVALLFSISGSLIQGFATKNWQIYGASTLKSMGSYIAPLTQSLVSKVAPKAERARLFAALVSFTTILVLLSTASNTYIYNQTILFLPQAFNFVTATIYGLSFIMGIVVSIIYTERRDNYNLLVNEEDE</sequence>
<dbReference type="AlphaFoldDB" id="A0AAN7VNP1"/>
<feature type="transmembrane region" description="Helical" evidence="5">
    <location>
        <begin position="389"/>
        <end position="411"/>
    </location>
</feature>
<organism evidence="6 7">
    <name type="scientific">Pyrocoelia pectoralis</name>
    <dbReference type="NCBI Taxonomy" id="417401"/>
    <lineage>
        <taxon>Eukaryota</taxon>
        <taxon>Metazoa</taxon>
        <taxon>Ecdysozoa</taxon>
        <taxon>Arthropoda</taxon>
        <taxon>Hexapoda</taxon>
        <taxon>Insecta</taxon>
        <taxon>Pterygota</taxon>
        <taxon>Neoptera</taxon>
        <taxon>Endopterygota</taxon>
        <taxon>Coleoptera</taxon>
        <taxon>Polyphaga</taxon>
        <taxon>Elateriformia</taxon>
        <taxon>Elateroidea</taxon>
        <taxon>Lampyridae</taxon>
        <taxon>Lampyrinae</taxon>
        <taxon>Pyrocoelia</taxon>
    </lineage>
</organism>
<evidence type="ECO:0000313" key="7">
    <source>
        <dbReference type="Proteomes" id="UP001329430"/>
    </source>
</evidence>
<protein>
    <recommendedName>
        <fullName evidence="8">Proton-coupled folate transporter</fullName>
    </recommendedName>
</protein>
<evidence type="ECO:0000256" key="2">
    <source>
        <dbReference type="ARBA" id="ARBA00022692"/>
    </source>
</evidence>
<dbReference type="EMBL" id="JAVRBK010000002">
    <property type="protein sequence ID" value="KAK5647474.1"/>
    <property type="molecule type" value="Genomic_DNA"/>
</dbReference>
<keyword evidence="4 5" id="KW-0472">Membrane</keyword>
<dbReference type="PANTHER" id="PTHR23507:SF39">
    <property type="entry name" value="GH23453P-RELATED"/>
    <property type="match status" value="1"/>
</dbReference>